<dbReference type="AlphaFoldDB" id="A0A1H8VAX1"/>
<dbReference type="RefSeq" id="WP_090322700.1">
    <property type="nucleotide sequence ID" value="NZ_FNOE01000051.1"/>
</dbReference>
<organism evidence="1 2">
    <name type="scientific">Nitrosomonas oligotropha</name>
    <dbReference type="NCBI Taxonomy" id="42354"/>
    <lineage>
        <taxon>Bacteria</taxon>
        <taxon>Pseudomonadati</taxon>
        <taxon>Pseudomonadota</taxon>
        <taxon>Betaproteobacteria</taxon>
        <taxon>Nitrosomonadales</taxon>
        <taxon>Nitrosomonadaceae</taxon>
        <taxon>Nitrosomonas</taxon>
    </lineage>
</organism>
<gene>
    <name evidence="1" type="ORF">SAMN05216333_1507</name>
</gene>
<proteinExistence type="predicted"/>
<evidence type="ECO:0000313" key="2">
    <source>
        <dbReference type="Proteomes" id="UP000198814"/>
    </source>
</evidence>
<dbReference type="EMBL" id="FODO01000050">
    <property type="protein sequence ID" value="SEP12589.1"/>
    <property type="molecule type" value="Genomic_DNA"/>
</dbReference>
<sequence>MDEKRRILIKGMVTGGTLLAFGIPTIAQAASISQTLSGSTRNCQLLLGNTPIDEAFAKGAQAACSRYINYHHSTLPAFPLEDALLTNPLRIVDLLMQSRNMRWIAVMDYASAAIFTELVRNFEGRLLSLGSHMSSSGDDASFPTRHVWTSASPLYSSGRLLASLLSQNQHDFSIVENFLEQTAIDRAMKDSSLAGFSSYWLAEQPATHLHCAGVSPLEVGQLIGWKTSENWKSVSSRSDESSNDRDKTTAGATIKQLRFDNWIEATGYAVVATALGMETHQESCSSRAFVHRSSQRNPDHRELPGNHFVSFVIDV</sequence>
<protein>
    <submittedName>
        <fullName evidence="1">Uncharacterized protein</fullName>
    </submittedName>
</protein>
<evidence type="ECO:0000313" key="1">
    <source>
        <dbReference type="EMBL" id="SEP12589.1"/>
    </source>
</evidence>
<dbReference type="OrthoDB" id="8566278at2"/>
<dbReference type="PROSITE" id="PS51318">
    <property type="entry name" value="TAT"/>
    <property type="match status" value="1"/>
</dbReference>
<dbReference type="STRING" id="42354.SAMN05216333_1507"/>
<keyword evidence="2" id="KW-1185">Reference proteome</keyword>
<name>A0A1H8VAX1_9PROT</name>
<dbReference type="Proteomes" id="UP000198814">
    <property type="component" value="Unassembled WGS sequence"/>
</dbReference>
<reference evidence="2" key="1">
    <citation type="submission" date="2016-10" db="EMBL/GenBank/DDBJ databases">
        <authorList>
            <person name="Varghese N."/>
            <person name="Submissions S."/>
        </authorList>
    </citation>
    <scope>NUCLEOTIDE SEQUENCE [LARGE SCALE GENOMIC DNA]</scope>
    <source>
        <strain evidence="2">Nm76</strain>
    </source>
</reference>
<dbReference type="InterPro" id="IPR006311">
    <property type="entry name" value="TAT_signal"/>
</dbReference>
<accession>A0A1H8VAX1</accession>